<keyword evidence="8" id="KW-1185">Reference proteome</keyword>
<dbReference type="InterPro" id="IPR058649">
    <property type="entry name" value="CzcB_C"/>
</dbReference>
<dbReference type="EMBL" id="FZOS01000010">
    <property type="protein sequence ID" value="SNS62340.1"/>
    <property type="molecule type" value="Genomic_DNA"/>
</dbReference>
<feature type="domain" description="CzcB-like C-terminal circularly permuted SH3-like" evidence="6">
    <location>
        <begin position="345"/>
        <end position="404"/>
    </location>
</feature>
<dbReference type="Pfam" id="PF25954">
    <property type="entry name" value="Beta-barrel_RND_2"/>
    <property type="match status" value="1"/>
</dbReference>
<feature type="domain" description="CusB-like beta-barrel" evidence="4">
    <location>
        <begin position="269"/>
        <end position="336"/>
    </location>
</feature>
<dbReference type="Proteomes" id="UP000198281">
    <property type="component" value="Unassembled WGS sequence"/>
</dbReference>
<sequence length="417" mass="44208">MNMNFPFRAALAALFLAAPLAACTGGSEATQAEAEGNDHAEEAAKGPHGGRLLTDGDFAVEITIFEQGEPPRFRVYVTRGGEPVDPATIRLAITLTRLGGEIDRIAFVPQGPFLASRSVIEEPHSFDVEVVALDGAKRHAWKYESPEGRTRIAAAAARAGGIETAIAGPATIGEERALFGTVELDPSARSEIRGQFPGRVVSVTRKVGDRVARGQLLARIESSESLQVYPVYATTSGVVAERNANPGDVTGDRALYVVTNPDATTVVFNIFPRDLGTIRPGMQVAVETQDGQPIAGTVLGDYLPEGNKEAGTALVRAAIPNHGGALRPGMALRGRVTVNAVTVPLAVRTEAIQPFRDFKVVFANHGQDYEVRMLELGRASGGWTEVLSGLKPGTPYVAKGSFLVRADIEKSGASHDH</sequence>
<dbReference type="Gene3D" id="2.40.50.100">
    <property type="match status" value="1"/>
</dbReference>
<dbReference type="SUPFAM" id="SSF51230">
    <property type="entry name" value="Single hybrid motif"/>
    <property type="match status" value="1"/>
</dbReference>
<dbReference type="InterPro" id="IPR058792">
    <property type="entry name" value="Beta-barrel_RND_2"/>
</dbReference>
<keyword evidence="1" id="KW-0813">Transport</keyword>
<dbReference type="InterPro" id="IPR011053">
    <property type="entry name" value="Single_hybrid_motif"/>
</dbReference>
<dbReference type="Gene3D" id="2.40.30.170">
    <property type="match status" value="1"/>
</dbReference>
<dbReference type="OrthoDB" id="271709at2"/>
<dbReference type="RefSeq" id="WP_089219710.1">
    <property type="nucleotide sequence ID" value="NZ_FZOS01000010.1"/>
</dbReference>
<gene>
    <name evidence="7" type="ORF">SAMN06295912_110119</name>
</gene>
<dbReference type="Gene3D" id="2.40.420.20">
    <property type="match status" value="1"/>
</dbReference>
<proteinExistence type="predicted"/>
<dbReference type="PANTHER" id="PTHR30097:SF4">
    <property type="entry name" value="SLR6042 PROTEIN"/>
    <property type="match status" value="1"/>
</dbReference>
<feature type="chain" id="PRO_5012308701" evidence="3">
    <location>
        <begin position="25"/>
        <end position="417"/>
    </location>
</feature>
<dbReference type="InterPro" id="IPR058646">
    <property type="entry name" value="CzcB_N"/>
</dbReference>
<evidence type="ECO:0000256" key="1">
    <source>
        <dbReference type="ARBA" id="ARBA00022448"/>
    </source>
</evidence>
<organism evidence="7 8">
    <name type="scientific">Edaphosphingomonas laterariae</name>
    <dbReference type="NCBI Taxonomy" id="861865"/>
    <lineage>
        <taxon>Bacteria</taxon>
        <taxon>Pseudomonadati</taxon>
        <taxon>Pseudomonadota</taxon>
        <taxon>Alphaproteobacteria</taxon>
        <taxon>Sphingomonadales</taxon>
        <taxon>Rhizorhabdaceae</taxon>
        <taxon>Edaphosphingomonas</taxon>
    </lineage>
</organism>
<feature type="compositionally biased region" description="Basic and acidic residues" evidence="2">
    <location>
        <begin position="36"/>
        <end position="45"/>
    </location>
</feature>
<feature type="region of interest" description="Disordered" evidence="2">
    <location>
        <begin position="29"/>
        <end position="51"/>
    </location>
</feature>
<keyword evidence="3" id="KW-0732">Signal</keyword>
<dbReference type="GO" id="GO:0015679">
    <property type="term" value="P:plasma membrane copper ion transport"/>
    <property type="evidence" value="ECO:0007669"/>
    <property type="project" value="TreeGrafter"/>
</dbReference>
<evidence type="ECO:0000259" key="5">
    <source>
        <dbReference type="Pfam" id="PF25971"/>
    </source>
</evidence>
<name>A0A239FZY1_9SPHN</name>
<evidence type="ECO:0000256" key="3">
    <source>
        <dbReference type="SAM" id="SignalP"/>
    </source>
</evidence>
<feature type="domain" description="CzcB N-terminal" evidence="5">
    <location>
        <begin position="50"/>
        <end position="139"/>
    </location>
</feature>
<evidence type="ECO:0000313" key="7">
    <source>
        <dbReference type="EMBL" id="SNS62340.1"/>
    </source>
</evidence>
<accession>A0A239FZY1</accession>
<evidence type="ECO:0000313" key="8">
    <source>
        <dbReference type="Proteomes" id="UP000198281"/>
    </source>
</evidence>
<dbReference type="GO" id="GO:0030288">
    <property type="term" value="C:outer membrane-bounded periplasmic space"/>
    <property type="evidence" value="ECO:0007669"/>
    <property type="project" value="TreeGrafter"/>
</dbReference>
<protein>
    <submittedName>
        <fullName evidence="7">Membrane fusion protein, cobalt-zinc-cadmium efflux system</fullName>
    </submittedName>
</protein>
<dbReference type="PANTHER" id="PTHR30097">
    <property type="entry name" value="CATION EFFLUX SYSTEM PROTEIN CUSB"/>
    <property type="match status" value="1"/>
</dbReference>
<feature type="signal peptide" evidence="3">
    <location>
        <begin position="1"/>
        <end position="24"/>
    </location>
</feature>
<dbReference type="Pfam" id="PF25975">
    <property type="entry name" value="CzcB_C"/>
    <property type="match status" value="1"/>
</dbReference>
<evidence type="ECO:0000256" key="2">
    <source>
        <dbReference type="SAM" id="MobiDB-lite"/>
    </source>
</evidence>
<dbReference type="InterPro" id="IPR051909">
    <property type="entry name" value="MFP_Cation_Efflux"/>
</dbReference>
<dbReference type="AlphaFoldDB" id="A0A239FZY1"/>
<dbReference type="GO" id="GO:0060003">
    <property type="term" value="P:copper ion export"/>
    <property type="evidence" value="ECO:0007669"/>
    <property type="project" value="TreeGrafter"/>
</dbReference>
<reference evidence="8" key="1">
    <citation type="submission" date="2017-06" db="EMBL/GenBank/DDBJ databases">
        <authorList>
            <person name="Varghese N."/>
            <person name="Submissions S."/>
        </authorList>
    </citation>
    <scope>NUCLEOTIDE SEQUENCE [LARGE SCALE GENOMIC DNA]</scope>
    <source>
        <strain evidence="8">LNB2</strain>
    </source>
</reference>
<dbReference type="GO" id="GO:0046914">
    <property type="term" value="F:transition metal ion binding"/>
    <property type="evidence" value="ECO:0007669"/>
    <property type="project" value="TreeGrafter"/>
</dbReference>
<evidence type="ECO:0000259" key="4">
    <source>
        <dbReference type="Pfam" id="PF25954"/>
    </source>
</evidence>
<dbReference type="Pfam" id="PF25971">
    <property type="entry name" value="CzcB_N"/>
    <property type="match status" value="1"/>
</dbReference>
<evidence type="ECO:0000259" key="6">
    <source>
        <dbReference type="Pfam" id="PF25975"/>
    </source>
</evidence>